<dbReference type="AlphaFoldDB" id="A0A6C0BZ43"/>
<organism evidence="3">
    <name type="scientific">viral metagenome</name>
    <dbReference type="NCBI Taxonomy" id="1070528"/>
    <lineage>
        <taxon>unclassified sequences</taxon>
        <taxon>metagenomes</taxon>
        <taxon>organismal metagenomes</taxon>
    </lineage>
</organism>
<evidence type="ECO:0000256" key="1">
    <source>
        <dbReference type="SAM" id="MobiDB-lite"/>
    </source>
</evidence>
<keyword evidence="2" id="KW-0812">Transmembrane</keyword>
<reference evidence="3" key="1">
    <citation type="journal article" date="2020" name="Nature">
        <title>Giant virus diversity and host interactions through global metagenomics.</title>
        <authorList>
            <person name="Schulz F."/>
            <person name="Roux S."/>
            <person name="Paez-Espino D."/>
            <person name="Jungbluth S."/>
            <person name="Walsh D.A."/>
            <person name="Denef V.J."/>
            <person name="McMahon K.D."/>
            <person name="Konstantinidis K.T."/>
            <person name="Eloe-Fadrosh E.A."/>
            <person name="Kyrpides N.C."/>
            <person name="Woyke T."/>
        </authorList>
    </citation>
    <scope>NUCLEOTIDE SEQUENCE</scope>
    <source>
        <strain evidence="3">GVMAG-M-3300020166-18</strain>
    </source>
</reference>
<feature type="transmembrane region" description="Helical" evidence="2">
    <location>
        <begin position="12"/>
        <end position="29"/>
    </location>
</feature>
<sequence>MAFKIPETPKKIAIISLFVLGLIFISTYTHEEFLETFVNEQKDEINSDKNCNDVLIQKGSKIYLFNSKLTYVPGVNPVIFNNLDEYTDFIDWERANGRNCPVLFLQQSFDAQNNSVYSSRPSPHDPQGGNENISADNLPGNLTKKMQKFEKVFENINDSKTSDGKLSTDPMDSNWGGAKFTQKLVKDQLVGKKERDSRFDTIYQ</sequence>
<evidence type="ECO:0000313" key="3">
    <source>
        <dbReference type="EMBL" id="QHS96553.1"/>
    </source>
</evidence>
<name>A0A6C0BZ43_9ZZZZ</name>
<protein>
    <submittedName>
        <fullName evidence="3">Uncharacterized protein</fullName>
    </submittedName>
</protein>
<keyword evidence="2" id="KW-0472">Membrane</keyword>
<accession>A0A6C0BZ43</accession>
<dbReference type="EMBL" id="MN739271">
    <property type="protein sequence ID" value="QHS96553.1"/>
    <property type="molecule type" value="Genomic_DNA"/>
</dbReference>
<keyword evidence="2" id="KW-1133">Transmembrane helix</keyword>
<evidence type="ECO:0000256" key="2">
    <source>
        <dbReference type="SAM" id="Phobius"/>
    </source>
</evidence>
<feature type="region of interest" description="Disordered" evidence="1">
    <location>
        <begin position="114"/>
        <end position="139"/>
    </location>
</feature>
<proteinExistence type="predicted"/>